<dbReference type="Proteomes" id="UP000663852">
    <property type="component" value="Unassembled WGS sequence"/>
</dbReference>
<comment type="caution">
    <text evidence="2">The sequence shown here is derived from an EMBL/GenBank/DDBJ whole genome shotgun (WGS) entry which is preliminary data.</text>
</comment>
<gene>
    <name evidence="1" type="ORF">EDS130_LOCUS13918</name>
    <name evidence="2" type="ORF">XAT740_LOCUS22702</name>
</gene>
<accession>A0A814V2C8</accession>
<evidence type="ECO:0000313" key="1">
    <source>
        <dbReference type="EMBL" id="CAF0981837.1"/>
    </source>
</evidence>
<dbReference type="AlphaFoldDB" id="A0A814V2C8"/>
<dbReference type="Proteomes" id="UP000663828">
    <property type="component" value="Unassembled WGS sequence"/>
</dbReference>
<dbReference type="EMBL" id="CAJNOJ010000056">
    <property type="protein sequence ID" value="CAF0981837.1"/>
    <property type="molecule type" value="Genomic_DNA"/>
</dbReference>
<protein>
    <submittedName>
        <fullName evidence="2">Uncharacterized protein</fullName>
    </submittedName>
</protein>
<evidence type="ECO:0000313" key="2">
    <source>
        <dbReference type="EMBL" id="CAF1183295.1"/>
    </source>
</evidence>
<dbReference type="OrthoDB" id="10022407at2759"/>
<proteinExistence type="predicted"/>
<reference evidence="2" key="1">
    <citation type="submission" date="2021-02" db="EMBL/GenBank/DDBJ databases">
        <authorList>
            <person name="Nowell W R."/>
        </authorList>
    </citation>
    <scope>NUCLEOTIDE SEQUENCE</scope>
</reference>
<organism evidence="2 3">
    <name type="scientific">Adineta ricciae</name>
    <name type="common">Rotifer</name>
    <dbReference type="NCBI Taxonomy" id="249248"/>
    <lineage>
        <taxon>Eukaryota</taxon>
        <taxon>Metazoa</taxon>
        <taxon>Spiralia</taxon>
        <taxon>Gnathifera</taxon>
        <taxon>Rotifera</taxon>
        <taxon>Eurotatoria</taxon>
        <taxon>Bdelloidea</taxon>
        <taxon>Adinetida</taxon>
        <taxon>Adinetidae</taxon>
        <taxon>Adineta</taxon>
    </lineage>
</organism>
<sequence length="230" mass="27310">MNNFIDIQTFIIDYFKLLKTINESHKDIMTLKLGESIFPLSATFNQFSQRAEDAQKHLQWQIRALAQQRRYEISKGIDNQYKTTTFEKISYIFNDNFQNDLNQLEHNISNENIRSMFRHIRVILDSFQLYNDIISTKGSSNITFRLIPILQNIKKQLCCLSRMIEHILDENAETIKRNLIQLQETLLVYETNMQNKFQTYMFRDIRPPELIIPCPPHPNSRDVFAKIKST</sequence>
<evidence type="ECO:0000313" key="3">
    <source>
        <dbReference type="Proteomes" id="UP000663828"/>
    </source>
</evidence>
<dbReference type="EMBL" id="CAJNOR010001682">
    <property type="protein sequence ID" value="CAF1183295.1"/>
    <property type="molecule type" value="Genomic_DNA"/>
</dbReference>
<name>A0A814V2C8_ADIRI</name>
<keyword evidence="3" id="KW-1185">Reference proteome</keyword>